<dbReference type="GO" id="GO:0005524">
    <property type="term" value="F:ATP binding"/>
    <property type="evidence" value="ECO:0007669"/>
    <property type="project" value="UniProtKB-KW"/>
</dbReference>
<keyword evidence="3 6" id="KW-0067">ATP-binding</keyword>
<accession>A0A1I4IJL5</accession>
<dbReference type="STRING" id="29563.SAMN02983006_01444"/>
<protein>
    <recommendedName>
        <fullName evidence="4">ABC-type quaternary amine transporter</fullName>
        <ecNumber evidence="4">7.6.2.9</ecNumber>
    </recommendedName>
</protein>
<evidence type="ECO:0000313" key="7">
    <source>
        <dbReference type="Proteomes" id="UP000199006"/>
    </source>
</evidence>
<dbReference type="InterPro" id="IPR050093">
    <property type="entry name" value="ABC_SmlMolc_Importer"/>
</dbReference>
<reference evidence="6 7" key="1">
    <citation type="submission" date="2016-10" db="EMBL/GenBank/DDBJ databases">
        <authorList>
            <person name="de Groot N.N."/>
        </authorList>
    </citation>
    <scope>NUCLEOTIDE SEQUENCE [LARGE SCALE GENOMIC DNA]</scope>
    <source>
        <strain evidence="6 7">ATCC 51327</strain>
    </source>
</reference>
<dbReference type="PANTHER" id="PTHR42781">
    <property type="entry name" value="SPERMIDINE/PUTRESCINE IMPORT ATP-BINDING PROTEIN POTA"/>
    <property type="match status" value="1"/>
</dbReference>
<dbReference type="GO" id="GO:0015418">
    <property type="term" value="F:ABC-type quaternary ammonium compound transporting activity"/>
    <property type="evidence" value="ECO:0007669"/>
    <property type="project" value="UniProtKB-EC"/>
</dbReference>
<dbReference type="RefSeq" id="WP_089861473.1">
    <property type="nucleotide sequence ID" value="NZ_FOTI01000017.1"/>
</dbReference>
<gene>
    <name evidence="6" type="ORF">SAMN02983006_01444</name>
</gene>
<dbReference type="PROSITE" id="PS50893">
    <property type="entry name" value="ABC_TRANSPORTER_2"/>
    <property type="match status" value="1"/>
</dbReference>
<dbReference type="InterPro" id="IPR027417">
    <property type="entry name" value="P-loop_NTPase"/>
</dbReference>
<dbReference type="PANTHER" id="PTHR42781:SF8">
    <property type="entry name" value="BICARBONATE TRANSPORT ATP-BINDING PROTEIN CMPC"/>
    <property type="match status" value="1"/>
</dbReference>
<dbReference type="EC" id="7.6.2.9" evidence="4"/>
<organism evidence="6 7">
    <name type="scientific">Halanaerobium salsuginis</name>
    <dbReference type="NCBI Taxonomy" id="29563"/>
    <lineage>
        <taxon>Bacteria</taxon>
        <taxon>Bacillati</taxon>
        <taxon>Bacillota</taxon>
        <taxon>Clostridia</taxon>
        <taxon>Halanaerobiales</taxon>
        <taxon>Halanaerobiaceae</taxon>
        <taxon>Halanaerobium</taxon>
    </lineage>
</organism>
<keyword evidence="2" id="KW-0547">Nucleotide-binding</keyword>
<keyword evidence="1" id="KW-0813">Transport</keyword>
<sequence>MIKVENLTFAYQAETVVKEINFELNAGKSLAIIGPSGCGKTTLLYLLAALQKPDSGAVTINGKNLTQIREKTGVILQDYGLFPWKTVYKNLTLGLKIRGYEKYKITKIVGQTLKDLKIEELANNYPAELSGGQKQRVAIGRALVLKPDLLLMDEPFSALDALTREKMQNLILKIHQQQKLSFVIVTHDIAEAVFLGQTIMVMQAGKVIKLIDNQYFGEEKLREKAEFFLLQKKLRQLMQFKTAGDLSYETK</sequence>
<name>A0A1I4IJL5_9FIRM</name>
<dbReference type="AlphaFoldDB" id="A0A1I4IJL5"/>
<dbReference type="InterPro" id="IPR017871">
    <property type="entry name" value="ABC_transporter-like_CS"/>
</dbReference>
<proteinExistence type="predicted"/>
<evidence type="ECO:0000313" key="6">
    <source>
        <dbReference type="EMBL" id="SFL54465.1"/>
    </source>
</evidence>
<dbReference type="SUPFAM" id="SSF52540">
    <property type="entry name" value="P-loop containing nucleoside triphosphate hydrolases"/>
    <property type="match status" value="1"/>
</dbReference>
<dbReference type="Pfam" id="PF00005">
    <property type="entry name" value="ABC_tran"/>
    <property type="match status" value="1"/>
</dbReference>
<evidence type="ECO:0000256" key="1">
    <source>
        <dbReference type="ARBA" id="ARBA00022448"/>
    </source>
</evidence>
<dbReference type="Gene3D" id="3.40.50.300">
    <property type="entry name" value="P-loop containing nucleotide triphosphate hydrolases"/>
    <property type="match status" value="1"/>
</dbReference>
<dbReference type="InterPro" id="IPR003593">
    <property type="entry name" value="AAA+_ATPase"/>
</dbReference>
<dbReference type="OrthoDB" id="9801958at2"/>
<feature type="domain" description="ABC transporter" evidence="5">
    <location>
        <begin position="2"/>
        <end position="229"/>
    </location>
</feature>
<dbReference type="EMBL" id="FOTI01000017">
    <property type="protein sequence ID" value="SFL54465.1"/>
    <property type="molecule type" value="Genomic_DNA"/>
</dbReference>
<keyword evidence="7" id="KW-1185">Reference proteome</keyword>
<dbReference type="SMART" id="SM00382">
    <property type="entry name" value="AAA"/>
    <property type="match status" value="1"/>
</dbReference>
<dbReference type="GO" id="GO:0016887">
    <property type="term" value="F:ATP hydrolysis activity"/>
    <property type="evidence" value="ECO:0007669"/>
    <property type="project" value="InterPro"/>
</dbReference>
<dbReference type="PROSITE" id="PS00211">
    <property type="entry name" value="ABC_TRANSPORTER_1"/>
    <property type="match status" value="1"/>
</dbReference>
<dbReference type="FunFam" id="3.40.50.300:FF:000425">
    <property type="entry name" value="Probable ABC transporter, ATP-binding subunit"/>
    <property type="match status" value="1"/>
</dbReference>
<dbReference type="Proteomes" id="UP000199006">
    <property type="component" value="Unassembled WGS sequence"/>
</dbReference>
<evidence type="ECO:0000259" key="5">
    <source>
        <dbReference type="PROSITE" id="PS50893"/>
    </source>
</evidence>
<evidence type="ECO:0000256" key="4">
    <source>
        <dbReference type="ARBA" id="ARBA00066388"/>
    </source>
</evidence>
<evidence type="ECO:0000256" key="3">
    <source>
        <dbReference type="ARBA" id="ARBA00022840"/>
    </source>
</evidence>
<evidence type="ECO:0000256" key="2">
    <source>
        <dbReference type="ARBA" id="ARBA00022741"/>
    </source>
</evidence>
<dbReference type="InterPro" id="IPR003439">
    <property type="entry name" value="ABC_transporter-like_ATP-bd"/>
</dbReference>